<evidence type="ECO:0000256" key="2">
    <source>
        <dbReference type="ARBA" id="ARBA00022475"/>
    </source>
</evidence>
<dbReference type="Proteomes" id="UP000030401">
    <property type="component" value="Unassembled WGS sequence"/>
</dbReference>
<dbReference type="OrthoDB" id="2966955at2"/>
<protein>
    <recommendedName>
        <fullName evidence="7">ABC-2 type transporter transmembrane domain-containing protein</fullName>
    </recommendedName>
</protein>
<proteinExistence type="predicted"/>
<dbReference type="STRING" id="1385512.N784_15730"/>
<dbReference type="GO" id="GO:0005886">
    <property type="term" value="C:plasma membrane"/>
    <property type="evidence" value="ECO:0007669"/>
    <property type="project" value="UniProtKB-SubCell"/>
</dbReference>
<organism evidence="8 9">
    <name type="scientific">Pontibacillus litoralis JSM 072002</name>
    <dbReference type="NCBI Taxonomy" id="1385512"/>
    <lineage>
        <taxon>Bacteria</taxon>
        <taxon>Bacillati</taxon>
        <taxon>Bacillota</taxon>
        <taxon>Bacilli</taxon>
        <taxon>Bacillales</taxon>
        <taxon>Bacillaceae</taxon>
        <taxon>Pontibacillus</taxon>
    </lineage>
</organism>
<feature type="transmembrane region" description="Helical" evidence="6">
    <location>
        <begin position="238"/>
        <end position="265"/>
    </location>
</feature>
<dbReference type="Pfam" id="PF12698">
    <property type="entry name" value="ABC2_membrane_3"/>
    <property type="match status" value="1"/>
</dbReference>
<feature type="transmembrane region" description="Helical" evidence="6">
    <location>
        <begin position="197"/>
        <end position="218"/>
    </location>
</feature>
<evidence type="ECO:0000256" key="5">
    <source>
        <dbReference type="ARBA" id="ARBA00023136"/>
    </source>
</evidence>
<dbReference type="Gene3D" id="3.40.1710.10">
    <property type="entry name" value="abc type-2 transporter like domain"/>
    <property type="match status" value="1"/>
</dbReference>
<evidence type="ECO:0000256" key="6">
    <source>
        <dbReference type="SAM" id="Phobius"/>
    </source>
</evidence>
<dbReference type="PANTHER" id="PTHR30294:SF29">
    <property type="entry name" value="MULTIDRUG ABC TRANSPORTER PERMEASE YBHS-RELATED"/>
    <property type="match status" value="1"/>
</dbReference>
<dbReference type="InterPro" id="IPR013525">
    <property type="entry name" value="ABC2_TM"/>
</dbReference>
<dbReference type="InterPro" id="IPR051449">
    <property type="entry name" value="ABC-2_transporter_component"/>
</dbReference>
<evidence type="ECO:0000256" key="4">
    <source>
        <dbReference type="ARBA" id="ARBA00022989"/>
    </source>
</evidence>
<dbReference type="RefSeq" id="WP_036833523.1">
    <property type="nucleotide sequence ID" value="NZ_AVPG01000007.1"/>
</dbReference>
<dbReference type="GO" id="GO:0140359">
    <property type="term" value="F:ABC-type transporter activity"/>
    <property type="evidence" value="ECO:0007669"/>
    <property type="project" value="InterPro"/>
</dbReference>
<feature type="domain" description="ABC-2 type transporter transmembrane" evidence="7">
    <location>
        <begin position="18"/>
        <end position="346"/>
    </location>
</feature>
<evidence type="ECO:0000256" key="1">
    <source>
        <dbReference type="ARBA" id="ARBA00004651"/>
    </source>
</evidence>
<sequence>MYLSLHLRKWKTKSVRSLLAITFPLICFFLVYPFMQTTVQDTAVPIALVDEDQQEFSELMVERLYQEERIRIQLMTLEEMNHVVQTGEVEAGFVLEKGFTESVHNGQINDSIRWIRSERSTFDPFAKELIGAELMRIVLSSKAANVVSGEGVATWEEAYRYAESFWQPTPLFEMEFEQRNQNNPSSSSPVIQISEQIIFALFLLYAWGLGLVLFPSIIREKNSGIVQRIKLMQHHLFYYYAGKWLSILIAVIVTYILSSFGMLLVIPTSLWLPWVIWGVCVLAVTVTICYGLFVLCRHSKNVLVVIGLYSLGSFIMYMMVLSSIDLGGMEVASFFPHVWFGNNPLTYLGGIE</sequence>
<keyword evidence="5 6" id="KW-0472">Membrane</keyword>
<keyword evidence="9" id="KW-1185">Reference proteome</keyword>
<dbReference type="EMBL" id="AVPG01000007">
    <property type="protein sequence ID" value="KGX87401.1"/>
    <property type="molecule type" value="Genomic_DNA"/>
</dbReference>
<feature type="transmembrane region" description="Helical" evidence="6">
    <location>
        <begin position="302"/>
        <end position="324"/>
    </location>
</feature>
<evidence type="ECO:0000313" key="8">
    <source>
        <dbReference type="EMBL" id="KGX87401.1"/>
    </source>
</evidence>
<feature type="transmembrane region" description="Helical" evidence="6">
    <location>
        <begin position="271"/>
        <end position="295"/>
    </location>
</feature>
<feature type="transmembrane region" description="Helical" evidence="6">
    <location>
        <begin position="15"/>
        <end position="35"/>
    </location>
</feature>
<dbReference type="eggNOG" id="ENOG50332M8">
    <property type="taxonomic scope" value="Bacteria"/>
</dbReference>
<evidence type="ECO:0000313" key="9">
    <source>
        <dbReference type="Proteomes" id="UP000030401"/>
    </source>
</evidence>
<name>A0A0A5G2T4_9BACI</name>
<comment type="caution">
    <text evidence="8">The sequence shown here is derived from an EMBL/GenBank/DDBJ whole genome shotgun (WGS) entry which is preliminary data.</text>
</comment>
<evidence type="ECO:0000256" key="3">
    <source>
        <dbReference type="ARBA" id="ARBA00022692"/>
    </source>
</evidence>
<accession>A0A0A5G2T4</accession>
<dbReference type="PANTHER" id="PTHR30294">
    <property type="entry name" value="MEMBRANE COMPONENT OF ABC TRANSPORTER YHHJ-RELATED"/>
    <property type="match status" value="1"/>
</dbReference>
<evidence type="ECO:0000259" key="7">
    <source>
        <dbReference type="Pfam" id="PF12698"/>
    </source>
</evidence>
<reference evidence="8 9" key="1">
    <citation type="submission" date="2013-08" db="EMBL/GenBank/DDBJ databases">
        <authorList>
            <person name="Huang J."/>
            <person name="Wang G."/>
        </authorList>
    </citation>
    <scope>NUCLEOTIDE SEQUENCE [LARGE SCALE GENOMIC DNA]</scope>
    <source>
        <strain evidence="8 9">JSM 072002</strain>
    </source>
</reference>
<keyword evidence="2" id="KW-1003">Cell membrane</keyword>
<dbReference type="AlphaFoldDB" id="A0A0A5G2T4"/>
<comment type="subcellular location">
    <subcellularLocation>
        <location evidence="1">Cell membrane</location>
        <topology evidence="1">Multi-pass membrane protein</topology>
    </subcellularLocation>
</comment>
<keyword evidence="4 6" id="KW-1133">Transmembrane helix</keyword>
<keyword evidence="3 6" id="KW-0812">Transmembrane</keyword>
<gene>
    <name evidence="8" type="ORF">N784_15730</name>
</gene>